<accession>A0A4E0RDJ3</accession>
<keyword evidence="2" id="KW-1185">Reference proteome</keyword>
<gene>
    <name evidence="1" type="ORF">PN36_30805</name>
</gene>
<proteinExistence type="predicted"/>
<evidence type="ECO:0000313" key="1">
    <source>
        <dbReference type="EMBL" id="TGO02086.1"/>
    </source>
</evidence>
<organism evidence="1 2">
    <name type="scientific">Candidatus Thiomargarita nelsonii</name>
    <dbReference type="NCBI Taxonomy" id="1003181"/>
    <lineage>
        <taxon>Bacteria</taxon>
        <taxon>Pseudomonadati</taxon>
        <taxon>Pseudomonadota</taxon>
        <taxon>Gammaproteobacteria</taxon>
        <taxon>Thiotrichales</taxon>
        <taxon>Thiotrichaceae</taxon>
        <taxon>Thiomargarita</taxon>
    </lineage>
</organism>
<protein>
    <submittedName>
        <fullName evidence="1">Uncharacterized protein</fullName>
    </submittedName>
</protein>
<dbReference type="EMBL" id="JSZA02000234">
    <property type="protein sequence ID" value="TGO02086.1"/>
    <property type="molecule type" value="Genomic_DNA"/>
</dbReference>
<sequence>MSTQKRKTKTIKLLLWGLFVVGLYVNAIKLRFFVGWAVGAIPCGCPRNIVMGRPTHHCYKFQRFGGFRSALPTLQKKRIYA</sequence>
<comment type="caution">
    <text evidence="1">The sequence shown here is derived from an EMBL/GenBank/DDBJ whole genome shotgun (WGS) entry which is preliminary data.</text>
</comment>
<reference evidence="1 2" key="1">
    <citation type="journal article" date="2016" name="Front. Microbiol.">
        <title>Single-Cell (Meta-)Genomics of a Dimorphic Candidatus Thiomargarita nelsonii Reveals Genomic Plasticity.</title>
        <authorList>
            <person name="Flood B.E."/>
            <person name="Fliss P."/>
            <person name="Jones D.S."/>
            <person name="Dick G.J."/>
            <person name="Jain S."/>
            <person name="Kaster A.K."/>
            <person name="Winkel M."/>
            <person name="Mussmann M."/>
            <person name="Bailey J."/>
        </authorList>
    </citation>
    <scope>NUCLEOTIDE SEQUENCE [LARGE SCALE GENOMIC DNA]</scope>
    <source>
        <strain evidence="1">Hydrate Ridge</strain>
    </source>
</reference>
<dbReference type="AlphaFoldDB" id="A0A4E0RDJ3"/>
<dbReference type="Proteomes" id="UP000030428">
    <property type="component" value="Unassembled WGS sequence"/>
</dbReference>
<name>A0A4E0RDJ3_9GAMM</name>
<evidence type="ECO:0000313" key="2">
    <source>
        <dbReference type="Proteomes" id="UP000030428"/>
    </source>
</evidence>